<dbReference type="AlphaFoldDB" id="A0A8S3XS77"/>
<dbReference type="PANTHER" id="PTHR46599:SF3">
    <property type="entry name" value="PIGGYBAC TRANSPOSABLE ELEMENT-DERIVED PROTEIN 4"/>
    <property type="match status" value="1"/>
</dbReference>
<protein>
    <submittedName>
        <fullName evidence="2">(apollo) hypothetical protein</fullName>
    </submittedName>
</protein>
<dbReference type="PANTHER" id="PTHR46599">
    <property type="entry name" value="PIGGYBAC TRANSPOSABLE ELEMENT-DERIVED PROTEIN 4"/>
    <property type="match status" value="1"/>
</dbReference>
<dbReference type="EMBL" id="CAJQZP010001253">
    <property type="protein sequence ID" value="CAG5033168.1"/>
    <property type="molecule type" value="Genomic_DNA"/>
</dbReference>
<evidence type="ECO:0000313" key="3">
    <source>
        <dbReference type="Proteomes" id="UP000691718"/>
    </source>
</evidence>
<name>A0A8S3XS77_PARAO</name>
<evidence type="ECO:0000313" key="2">
    <source>
        <dbReference type="EMBL" id="CAG5033168.1"/>
    </source>
</evidence>
<accession>A0A8S3XS77</accession>
<feature type="domain" description="PiggyBac transposable element-derived protein" evidence="1">
    <location>
        <begin position="1"/>
        <end position="268"/>
    </location>
</feature>
<dbReference type="Pfam" id="PF13843">
    <property type="entry name" value="DDE_Tnp_1_7"/>
    <property type="match status" value="1"/>
</dbReference>
<keyword evidence="3" id="KW-1185">Reference proteome</keyword>
<dbReference type="Proteomes" id="UP000691718">
    <property type="component" value="Unassembled WGS sequence"/>
</dbReference>
<comment type="caution">
    <text evidence="2">The sequence shown here is derived from an EMBL/GenBank/DDBJ whole genome shotgun (WGS) entry which is preliminary data.</text>
</comment>
<gene>
    <name evidence="2" type="ORF">PAPOLLO_LOCUS20035</name>
</gene>
<sequence>MSRQRFEIILVALRFTQPSGLDDSDKWRNTRTLIIMVNDKLKDTIRPGAKTTVDESMFAWYGRGAYFKDGMPPVMKIKRKPKGVGCEVKTACNSNTKIMMRLEINESKEAISTKKWQREFGAGTATTLRLTEPWRGSGKVIVGDSWFASVKTAVELFKVGLYFIGLVKTAHSFYLVSDMAAECATHKGASVVSKTEKDSVQLIACAWNDKKTPTFVSTCETILPSLPSRKRCYDDEGNLFFREVARPKLVQQYFDGAAAIDIHNNIRQDGLALEKA</sequence>
<evidence type="ECO:0000259" key="1">
    <source>
        <dbReference type="Pfam" id="PF13843"/>
    </source>
</evidence>
<proteinExistence type="predicted"/>
<dbReference type="InterPro" id="IPR029526">
    <property type="entry name" value="PGBD"/>
</dbReference>
<dbReference type="OrthoDB" id="6928044at2759"/>
<organism evidence="2 3">
    <name type="scientific">Parnassius apollo</name>
    <name type="common">Apollo butterfly</name>
    <name type="synonym">Papilio apollo</name>
    <dbReference type="NCBI Taxonomy" id="110799"/>
    <lineage>
        <taxon>Eukaryota</taxon>
        <taxon>Metazoa</taxon>
        <taxon>Ecdysozoa</taxon>
        <taxon>Arthropoda</taxon>
        <taxon>Hexapoda</taxon>
        <taxon>Insecta</taxon>
        <taxon>Pterygota</taxon>
        <taxon>Neoptera</taxon>
        <taxon>Endopterygota</taxon>
        <taxon>Lepidoptera</taxon>
        <taxon>Glossata</taxon>
        <taxon>Ditrysia</taxon>
        <taxon>Papilionoidea</taxon>
        <taxon>Papilionidae</taxon>
        <taxon>Parnassiinae</taxon>
        <taxon>Parnassini</taxon>
        <taxon>Parnassius</taxon>
        <taxon>Parnassius</taxon>
    </lineage>
</organism>
<reference evidence="2" key="1">
    <citation type="submission" date="2021-04" db="EMBL/GenBank/DDBJ databases">
        <authorList>
            <person name="Tunstrom K."/>
        </authorList>
    </citation>
    <scope>NUCLEOTIDE SEQUENCE</scope>
</reference>